<sequence>MLTKRRKLVLRYSSPVTLWFGMLLSCFAWIMHATVLLTPLWNDNAHLGQGICVKLAPIVSLARQYERIQTDVAQTEHSLPDDSAAYHIHHHSAPNFLKSPATAKSAIIADVKASSKQSLSDANIDSSDPDSIKHISCDLCISMSALLVPEVFAHTDSALIELPAVLEPFLYHSITYYPSNFLRPLARAPPQAIAT</sequence>
<gene>
    <name evidence="2" type="ORF">FHS24_002119</name>
</gene>
<dbReference type="EMBL" id="JACHXL010000005">
    <property type="protein sequence ID" value="MBB3107591.1"/>
    <property type="molecule type" value="Genomic_DNA"/>
</dbReference>
<accession>A0A839TDS0</accession>
<name>A0A839TDS0_9GAMM</name>
<feature type="transmembrane region" description="Helical" evidence="1">
    <location>
        <begin position="12"/>
        <end position="31"/>
    </location>
</feature>
<evidence type="ECO:0000313" key="3">
    <source>
        <dbReference type="Proteomes" id="UP000588111"/>
    </source>
</evidence>
<proteinExistence type="predicted"/>
<protein>
    <recommendedName>
        <fullName evidence="4">DUF2946 domain-containing protein</fullName>
    </recommendedName>
</protein>
<reference evidence="2 3" key="1">
    <citation type="submission" date="2020-08" db="EMBL/GenBank/DDBJ databases">
        <title>Genomic Encyclopedia of Type Strains, Phase III (KMG-III): the genomes of soil and plant-associated and newly described type strains.</title>
        <authorList>
            <person name="Whitman W."/>
        </authorList>
    </citation>
    <scope>NUCLEOTIDE SEQUENCE [LARGE SCALE GENOMIC DNA]</scope>
    <source>
        <strain evidence="2 3">CECT 5885</strain>
    </source>
</reference>
<evidence type="ECO:0008006" key="4">
    <source>
        <dbReference type="Google" id="ProtNLM"/>
    </source>
</evidence>
<dbReference type="RefSeq" id="WP_183621067.1">
    <property type="nucleotide sequence ID" value="NZ_CAJHAH010000006.1"/>
</dbReference>
<keyword evidence="1" id="KW-1133">Transmembrane helix</keyword>
<comment type="caution">
    <text evidence="2">The sequence shown here is derived from an EMBL/GenBank/DDBJ whole genome shotgun (WGS) entry which is preliminary data.</text>
</comment>
<evidence type="ECO:0000313" key="2">
    <source>
        <dbReference type="EMBL" id="MBB3107591.1"/>
    </source>
</evidence>
<dbReference type="Proteomes" id="UP000588111">
    <property type="component" value="Unassembled WGS sequence"/>
</dbReference>
<dbReference type="AlphaFoldDB" id="A0A839TDS0"/>
<organism evidence="2 3">
    <name type="scientific">Psychrobacter luti</name>
    <dbReference type="NCBI Taxonomy" id="198481"/>
    <lineage>
        <taxon>Bacteria</taxon>
        <taxon>Pseudomonadati</taxon>
        <taxon>Pseudomonadota</taxon>
        <taxon>Gammaproteobacteria</taxon>
        <taxon>Moraxellales</taxon>
        <taxon>Moraxellaceae</taxon>
        <taxon>Psychrobacter</taxon>
    </lineage>
</organism>
<keyword evidence="3" id="KW-1185">Reference proteome</keyword>
<dbReference type="PROSITE" id="PS51257">
    <property type="entry name" value="PROKAR_LIPOPROTEIN"/>
    <property type="match status" value="1"/>
</dbReference>
<keyword evidence="1" id="KW-0472">Membrane</keyword>
<evidence type="ECO:0000256" key="1">
    <source>
        <dbReference type="SAM" id="Phobius"/>
    </source>
</evidence>
<keyword evidence="1" id="KW-0812">Transmembrane</keyword>